<keyword evidence="1" id="KW-0285">Flavoprotein</keyword>
<comment type="caution">
    <text evidence="5">The sequence shown here is derived from an EMBL/GenBank/DDBJ whole genome shotgun (WGS) entry which is preliminary data.</text>
</comment>
<sequence length="336" mass="34340">MTVANSPTLNTTLHTGARHAWLGLDLTGLGVAEDLLGVSEDLPVEKADLARLASYTRAAHGAGIGLVTLGAEFRLRSDRAVRDGRLDPVSAARRIAPHASAGLVAEVSGRGAVATAEAELAQAHPSPGTWHALHLSLTEAARLASSVRPDRRRTRVVVSVSALSEAAAAGAFADIVRIRQSDLEQARELRLAVRAAARTAGREGAVTVLADLHLVVASERESAIERAGLVAEIAGGSVTPWEGALSAHGTPYDVADLIEHWLAVGAADGFVVIPGSVPADVAGLIRAVVPELQVRGVLAKQSVAAPAGQHPAPRVPAPQPSVGAPARALAGAAVPA</sequence>
<evidence type="ECO:0008006" key="7">
    <source>
        <dbReference type="Google" id="ProtNLM"/>
    </source>
</evidence>
<dbReference type="EMBL" id="RKHK01000001">
    <property type="protein sequence ID" value="ROR71892.1"/>
    <property type="molecule type" value="Genomic_DNA"/>
</dbReference>
<keyword evidence="2" id="KW-0288">FMN</keyword>
<keyword evidence="6" id="KW-1185">Reference proteome</keyword>
<dbReference type="Proteomes" id="UP000280668">
    <property type="component" value="Unassembled WGS sequence"/>
</dbReference>
<name>A0A3N2B9S1_9MICO</name>
<dbReference type="SUPFAM" id="SSF51679">
    <property type="entry name" value="Bacterial luciferase-like"/>
    <property type="match status" value="1"/>
</dbReference>
<keyword evidence="3" id="KW-0560">Oxidoreductase</keyword>
<dbReference type="OrthoDB" id="3265338at2"/>
<evidence type="ECO:0000313" key="6">
    <source>
        <dbReference type="Proteomes" id="UP000280668"/>
    </source>
</evidence>
<reference evidence="5 6" key="1">
    <citation type="submission" date="2018-11" db="EMBL/GenBank/DDBJ databases">
        <title>Sequencing the genomes of 1000 actinobacteria strains.</title>
        <authorList>
            <person name="Klenk H.-P."/>
        </authorList>
    </citation>
    <scope>NUCLEOTIDE SEQUENCE [LARGE SCALE GENOMIC DNA]</scope>
    <source>
        <strain evidence="5 6">DSM 11294</strain>
    </source>
</reference>
<gene>
    <name evidence="5" type="ORF">EDD31_0231</name>
</gene>
<dbReference type="InterPro" id="IPR036661">
    <property type="entry name" value="Luciferase-like_sf"/>
</dbReference>
<dbReference type="AlphaFoldDB" id="A0A3N2B9S1"/>
<protein>
    <recommendedName>
        <fullName evidence="7">Alkanesulfonate monooxygenase SsuD/methylene tetrahydromethanopterin reductase-like flavin-dependent oxidoreductase (Luciferase family)</fullName>
    </recommendedName>
</protein>
<proteinExistence type="predicted"/>
<dbReference type="PANTHER" id="PTHR30011:SF16">
    <property type="entry name" value="C2H2 FINGER DOMAIN TRANSCRIPTION FACTOR (EUROFUNG)-RELATED"/>
    <property type="match status" value="1"/>
</dbReference>
<dbReference type="RefSeq" id="WP_148058829.1">
    <property type="nucleotide sequence ID" value="NZ_RKHK01000001.1"/>
</dbReference>
<accession>A0A3N2B9S1</accession>
<evidence type="ECO:0000256" key="2">
    <source>
        <dbReference type="ARBA" id="ARBA00022643"/>
    </source>
</evidence>
<dbReference type="GO" id="GO:0016705">
    <property type="term" value="F:oxidoreductase activity, acting on paired donors, with incorporation or reduction of molecular oxygen"/>
    <property type="evidence" value="ECO:0007669"/>
    <property type="project" value="InterPro"/>
</dbReference>
<keyword evidence="4" id="KW-0503">Monooxygenase</keyword>
<dbReference type="InterPro" id="IPR051260">
    <property type="entry name" value="Diverse_substr_monoxygenases"/>
</dbReference>
<evidence type="ECO:0000256" key="3">
    <source>
        <dbReference type="ARBA" id="ARBA00023002"/>
    </source>
</evidence>
<evidence type="ECO:0000313" key="5">
    <source>
        <dbReference type="EMBL" id="ROR71892.1"/>
    </source>
</evidence>
<evidence type="ECO:0000256" key="4">
    <source>
        <dbReference type="ARBA" id="ARBA00023033"/>
    </source>
</evidence>
<dbReference type="PANTHER" id="PTHR30011">
    <property type="entry name" value="ALKANESULFONATE MONOOXYGENASE-RELATED"/>
    <property type="match status" value="1"/>
</dbReference>
<dbReference type="Gene3D" id="3.20.20.30">
    <property type="entry name" value="Luciferase-like domain"/>
    <property type="match status" value="1"/>
</dbReference>
<organism evidence="5 6">
    <name type="scientific">Bogoriella caseilytica</name>
    <dbReference type="NCBI Taxonomy" id="56055"/>
    <lineage>
        <taxon>Bacteria</taxon>
        <taxon>Bacillati</taxon>
        <taxon>Actinomycetota</taxon>
        <taxon>Actinomycetes</taxon>
        <taxon>Micrococcales</taxon>
        <taxon>Bogoriellaceae</taxon>
        <taxon>Bogoriella</taxon>
    </lineage>
</organism>
<dbReference type="GO" id="GO:0004497">
    <property type="term" value="F:monooxygenase activity"/>
    <property type="evidence" value="ECO:0007669"/>
    <property type="project" value="UniProtKB-KW"/>
</dbReference>
<evidence type="ECO:0000256" key="1">
    <source>
        <dbReference type="ARBA" id="ARBA00022630"/>
    </source>
</evidence>